<keyword evidence="2" id="KW-1185">Reference proteome</keyword>
<accession>A0A5P1EN13</accession>
<evidence type="ECO:0000313" key="1">
    <source>
        <dbReference type="EMBL" id="ONK67194.1"/>
    </source>
</evidence>
<dbReference type="Proteomes" id="UP000243459">
    <property type="component" value="Chromosome 6"/>
</dbReference>
<dbReference type="Gramene" id="ONK67194">
    <property type="protein sequence ID" value="ONK67194"/>
    <property type="gene ID" value="A4U43_C06F17270"/>
</dbReference>
<gene>
    <name evidence="1" type="ORF">A4U43_C06F17270</name>
</gene>
<organism evidence="1 2">
    <name type="scientific">Asparagus officinalis</name>
    <name type="common">Garden asparagus</name>
    <dbReference type="NCBI Taxonomy" id="4686"/>
    <lineage>
        <taxon>Eukaryota</taxon>
        <taxon>Viridiplantae</taxon>
        <taxon>Streptophyta</taxon>
        <taxon>Embryophyta</taxon>
        <taxon>Tracheophyta</taxon>
        <taxon>Spermatophyta</taxon>
        <taxon>Magnoliopsida</taxon>
        <taxon>Liliopsida</taxon>
        <taxon>Asparagales</taxon>
        <taxon>Asparagaceae</taxon>
        <taxon>Asparagoideae</taxon>
        <taxon>Asparagus</taxon>
    </lineage>
</organism>
<name>A0A5P1EN13_ASPOF</name>
<proteinExistence type="predicted"/>
<reference evidence="2" key="1">
    <citation type="journal article" date="2017" name="Nat. Commun.">
        <title>The asparagus genome sheds light on the origin and evolution of a young Y chromosome.</title>
        <authorList>
            <person name="Harkess A."/>
            <person name="Zhou J."/>
            <person name="Xu C."/>
            <person name="Bowers J.E."/>
            <person name="Van der Hulst R."/>
            <person name="Ayyampalayam S."/>
            <person name="Mercati F."/>
            <person name="Riccardi P."/>
            <person name="McKain M.R."/>
            <person name="Kakrana A."/>
            <person name="Tang H."/>
            <person name="Ray J."/>
            <person name="Groenendijk J."/>
            <person name="Arikit S."/>
            <person name="Mathioni S.M."/>
            <person name="Nakano M."/>
            <person name="Shan H."/>
            <person name="Telgmann-Rauber A."/>
            <person name="Kanno A."/>
            <person name="Yue Z."/>
            <person name="Chen H."/>
            <person name="Li W."/>
            <person name="Chen Y."/>
            <person name="Xu X."/>
            <person name="Zhang Y."/>
            <person name="Luo S."/>
            <person name="Chen H."/>
            <person name="Gao J."/>
            <person name="Mao Z."/>
            <person name="Pires J.C."/>
            <person name="Luo M."/>
            <person name="Kudrna D."/>
            <person name="Wing R.A."/>
            <person name="Meyers B.C."/>
            <person name="Yi K."/>
            <person name="Kong H."/>
            <person name="Lavrijsen P."/>
            <person name="Sunseri F."/>
            <person name="Falavigna A."/>
            <person name="Ye Y."/>
            <person name="Leebens-Mack J.H."/>
            <person name="Chen G."/>
        </authorList>
    </citation>
    <scope>NUCLEOTIDE SEQUENCE [LARGE SCALE GENOMIC DNA]</scope>
    <source>
        <strain evidence="2">cv. DH0086</strain>
    </source>
</reference>
<dbReference type="AlphaFoldDB" id="A0A5P1EN13"/>
<dbReference type="Gene3D" id="3.10.20.90">
    <property type="entry name" value="Phosphatidylinositol 3-kinase Catalytic Subunit, Chain A, domain 1"/>
    <property type="match status" value="1"/>
</dbReference>
<evidence type="ECO:0000313" key="2">
    <source>
        <dbReference type="Proteomes" id="UP000243459"/>
    </source>
</evidence>
<sequence>MDRRTIVRRIEKAPDTWPTCLVQTIPQSGWRIPLADDAPFRVPLGDNADLETQELGNPLEDGDIICYQKSPLLESKAQYRYPDVSSFLDCIRNCQALIVRYTIEA</sequence>
<protein>
    <submittedName>
        <fullName evidence="1">Uncharacterized protein</fullName>
    </submittedName>
</protein>
<dbReference type="EMBL" id="CM007386">
    <property type="protein sequence ID" value="ONK67194.1"/>
    <property type="molecule type" value="Genomic_DNA"/>
</dbReference>